<organism evidence="1 2">
    <name type="scientific">Marasmius tenuissimus</name>
    <dbReference type="NCBI Taxonomy" id="585030"/>
    <lineage>
        <taxon>Eukaryota</taxon>
        <taxon>Fungi</taxon>
        <taxon>Dikarya</taxon>
        <taxon>Basidiomycota</taxon>
        <taxon>Agaricomycotina</taxon>
        <taxon>Agaricomycetes</taxon>
        <taxon>Agaricomycetidae</taxon>
        <taxon>Agaricales</taxon>
        <taxon>Marasmiineae</taxon>
        <taxon>Marasmiaceae</taxon>
        <taxon>Marasmius</taxon>
    </lineage>
</organism>
<evidence type="ECO:0000313" key="1">
    <source>
        <dbReference type="EMBL" id="KAL0065265.1"/>
    </source>
</evidence>
<dbReference type="EMBL" id="JBBXMP010000050">
    <property type="protein sequence ID" value="KAL0065265.1"/>
    <property type="molecule type" value="Genomic_DNA"/>
</dbReference>
<gene>
    <name evidence="1" type="ORF">AAF712_007776</name>
</gene>
<keyword evidence="2" id="KW-1185">Reference proteome</keyword>
<reference evidence="1 2" key="1">
    <citation type="submission" date="2024-05" db="EMBL/GenBank/DDBJ databases">
        <title>A draft genome resource for the thread blight pathogen Marasmius tenuissimus strain MS-2.</title>
        <authorList>
            <person name="Yulfo-Soto G.E."/>
            <person name="Baruah I.K."/>
            <person name="Amoako-Attah I."/>
            <person name="Bukari Y."/>
            <person name="Meinhardt L.W."/>
            <person name="Bailey B.A."/>
            <person name="Cohen S.P."/>
        </authorList>
    </citation>
    <scope>NUCLEOTIDE SEQUENCE [LARGE SCALE GENOMIC DNA]</scope>
    <source>
        <strain evidence="1 2">MS-2</strain>
    </source>
</reference>
<name>A0ABR2ZUA8_9AGAR</name>
<dbReference type="Proteomes" id="UP001437256">
    <property type="component" value="Unassembled WGS sequence"/>
</dbReference>
<proteinExistence type="predicted"/>
<evidence type="ECO:0000313" key="2">
    <source>
        <dbReference type="Proteomes" id="UP001437256"/>
    </source>
</evidence>
<accession>A0ABR2ZUA8</accession>
<sequence>MVKHVQAQEIPNRARNLAAAISMSSVSASLSTKTLDSDARGYEDAIVAAVPRPNIVPVLSSALPASTSSWG</sequence>
<comment type="caution">
    <text evidence="1">The sequence shown here is derived from an EMBL/GenBank/DDBJ whole genome shotgun (WGS) entry which is preliminary data.</text>
</comment>
<protein>
    <submittedName>
        <fullName evidence="1">Uncharacterized protein</fullName>
    </submittedName>
</protein>